<name>A0A0A9DL87_ARUDO</name>
<reference evidence="2" key="2">
    <citation type="journal article" date="2015" name="Data Brief">
        <title>Shoot transcriptome of the giant reed, Arundo donax.</title>
        <authorList>
            <person name="Barrero R.A."/>
            <person name="Guerrero F.D."/>
            <person name="Moolhuijzen P."/>
            <person name="Goolsby J.A."/>
            <person name="Tidwell J."/>
            <person name="Bellgard S.E."/>
            <person name="Bellgard M.I."/>
        </authorList>
    </citation>
    <scope>NUCLEOTIDE SEQUENCE</scope>
    <source>
        <tissue evidence="2">Shoot tissue taken approximately 20 cm above the soil surface</tissue>
    </source>
</reference>
<dbReference type="EMBL" id="GBRH01210457">
    <property type="protein sequence ID" value="JAD87438.1"/>
    <property type="molecule type" value="Transcribed_RNA"/>
</dbReference>
<evidence type="ECO:0000313" key="2">
    <source>
        <dbReference type="EMBL" id="JAD87438.1"/>
    </source>
</evidence>
<reference evidence="2" key="1">
    <citation type="submission" date="2014-09" db="EMBL/GenBank/DDBJ databases">
        <authorList>
            <person name="Magalhaes I.L.F."/>
            <person name="Oliveira U."/>
            <person name="Santos F.R."/>
            <person name="Vidigal T.H.D.A."/>
            <person name="Brescovit A.D."/>
            <person name="Santos A.J."/>
        </authorList>
    </citation>
    <scope>NUCLEOTIDE SEQUENCE</scope>
    <source>
        <tissue evidence="2">Shoot tissue taken approximately 20 cm above the soil surface</tissue>
    </source>
</reference>
<sequence length="116" mass="13177">MMKQSHKSQDPSGLQHYTMRTALTPQQKFLLVSLGFSWERGRTAGVHSGDTFGAWSRPRRGAAARRGTRGGGPQRPRRSAPHRRPPRPWRRPHRRQRLVSGGPPPSARRCLPWLLS</sequence>
<accession>A0A0A9DL87</accession>
<feature type="region of interest" description="Disordered" evidence="1">
    <location>
        <begin position="42"/>
        <end position="116"/>
    </location>
</feature>
<proteinExistence type="predicted"/>
<organism evidence="2">
    <name type="scientific">Arundo donax</name>
    <name type="common">Giant reed</name>
    <name type="synonym">Donax arundinaceus</name>
    <dbReference type="NCBI Taxonomy" id="35708"/>
    <lineage>
        <taxon>Eukaryota</taxon>
        <taxon>Viridiplantae</taxon>
        <taxon>Streptophyta</taxon>
        <taxon>Embryophyta</taxon>
        <taxon>Tracheophyta</taxon>
        <taxon>Spermatophyta</taxon>
        <taxon>Magnoliopsida</taxon>
        <taxon>Liliopsida</taxon>
        <taxon>Poales</taxon>
        <taxon>Poaceae</taxon>
        <taxon>PACMAD clade</taxon>
        <taxon>Arundinoideae</taxon>
        <taxon>Arundineae</taxon>
        <taxon>Arundo</taxon>
    </lineage>
</organism>
<protein>
    <submittedName>
        <fullName evidence="2">Uncharacterized protein</fullName>
    </submittedName>
</protein>
<evidence type="ECO:0000256" key="1">
    <source>
        <dbReference type="SAM" id="MobiDB-lite"/>
    </source>
</evidence>
<dbReference type="AlphaFoldDB" id="A0A0A9DL87"/>
<feature type="compositionally biased region" description="Basic residues" evidence="1">
    <location>
        <begin position="75"/>
        <end position="97"/>
    </location>
</feature>
<feature type="compositionally biased region" description="Basic residues" evidence="1">
    <location>
        <begin position="57"/>
        <end position="68"/>
    </location>
</feature>